<dbReference type="PANTHER" id="PTHR46268">
    <property type="entry name" value="STRESS RESPONSE PROTEIN NHAX"/>
    <property type="match status" value="1"/>
</dbReference>
<evidence type="ECO:0000313" key="4">
    <source>
        <dbReference type="Proteomes" id="UP000236919"/>
    </source>
</evidence>
<sequence length="282" mass="30461">MAALNRTAGLSTFASLMVPVHLGGNAEGPIRLAASLAERFTSRLIGVAAAKIAVPYYGDSISSADTLLRRNAEQTAGEEIARAETVFRRTAGNSSATEWRSSLSEPRDFILSQSRAADLLVIGRQGADDADQGHMAVSANDLVMDLGRPILLVPPQLEHLAAKRIVIAWKDTREARRAVWDALPFLMRAELVWVASVGPGANEQGLADVCTYLAEHRIAARSLVRSDSSESDAREIIDIAQEQGADLIVAGAYGHSRMREWLFGGMTRELLDTTPLCCLISH</sequence>
<evidence type="ECO:0000313" key="3">
    <source>
        <dbReference type="EMBL" id="POR55534.1"/>
    </source>
</evidence>
<organism evidence="3 4">
    <name type="scientific">Bosea psychrotolerans</name>
    <dbReference type="NCBI Taxonomy" id="1871628"/>
    <lineage>
        <taxon>Bacteria</taxon>
        <taxon>Pseudomonadati</taxon>
        <taxon>Pseudomonadota</taxon>
        <taxon>Alphaproteobacteria</taxon>
        <taxon>Hyphomicrobiales</taxon>
        <taxon>Boseaceae</taxon>
        <taxon>Bosea</taxon>
    </lineage>
</organism>
<name>A0A2S4ML71_9HYPH</name>
<dbReference type="CDD" id="cd00293">
    <property type="entry name" value="USP-like"/>
    <property type="match status" value="1"/>
</dbReference>
<dbReference type="Gene3D" id="3.40.50.12370">
    <property type="match status" value="1"/>
</dbReference>
<proteinExistence type="inferred from homology"/>
<comment type="caution">
    <text evidence="3">The sequence shown here is derived from an EMBL/GenBank/DDBJ whole genome shotgun (WGS) entry which is preliminary data.</text>
</comment>
<dbReference type="SUPFAM" id="SSF52402">
    <property type="entry name" value="Adenine nucleotide alpha hydrolases-like"/>
    <property type="match status" value="2"/>
</dbReference>
<protein>
    <submittedName>
        <fullName evidence="3">Nucleotide-binding universal stress UspA family protein</fullName>
    </submittedName>
</protein>
<dbReference type="AlphaFoldDB" id="A0A2S4ML71"/>
<feature type="domain" description="UspA" evidence="2">
    <location>
        <begin position="186"/>
        <end position="276"/>
    </location>
</feature>
<accession>A0A2S4ML71</accession>
<dbReference type="Pfam" id="PF00582">
    <property type="entry name" value="Usp"/>
    <property type="match status" value="1"/>
</dbReference>
<dbReference type="RefSeq" id="WP_103717132.1">
    <property type="nucleotide sequence ID" value="NZ_PQFZ01000002.1"/>
</dbReference>
<evidence type="ECO:0000259" key="2">
    <source>
        <dbReference type="Pfam" id="PF00582"/>
    </source>
</evidence>
<comment type="similarity">
    <text evidence="1">Belongs to the universal stress protein A family.</text>
</comment>
<dbReference type="OrthoDB" id="9804721at2"/>
<evidence type="ECO:0000256" key="1">
    <source>
        <dbReference type="ARBA" id="ARBA00008791"/>
    </source>
</evidence>
<keyword evidence="4" id="KW-1185">Reference proteome</keyword>
<dbReference type="InterPro" id="IPR006016">
    <property type="entry name" value="UspA"/>
</dbReference>
<dbReference type="Proteomes" id="UP000236919">
    <property type="component" value="Unassembled WGS sequence"/>
</dbReference>
<reference evidence="3 4" key="1">
    <citation type="submission" date="2018-01" db="EMBL/GenBank/DDBJ databases">
        <title>Genomic Encyclopedia of Type Strains, Phase III (KMG-III): the genomes of soil and plant-associated and newly described type strains.</title>
        <authorList>
            <person name="Whitman W."/>
        </authorList>
    </citation>
    <scope>NUCLEOTIDE SEQUENCE [LARGE SCALE GENOMIC DNA]</scope>
    <source>
        <strain evidence="3 4">1131</strain>
    </source>
</reference>
<dbReference type="EMBL" id="PQFZ01000002">
    <property type="protein sequence ID" value="POR55534.1"/>
    <property type="molecule type" value="Genomic_DNA"/>
</dbReference>
<dbReference type="PANTHER" id="PTHR46268:SF15">
    <property type="entry name" value="UNIVERSAL STRESS PROTEIN HP_0031"/>
    <property type="match status" value="1"/>
</dbReference>
<gene>
    <name evidence="3" type="ORF">CYD53_102424</name>
</gene>